<feature type="region of interest" description="Disordered" evidence="7">
    <location>
        <begin position="1"/>
        <end position="39"/>
    </location>
</feature>
<feature type="domain" description="TFIIF beta subunit N-terminal" evidence="9">
    <location>
        <begin position="53"/>
        <end position="183"/>
    </location>
</feature>
<comment type="subcellular location">
    <subcellularLocation>
        <location evidence="1">Nucleus</location>
    </subcellularLocation>
</comment>
<comment type="caution">
    <text evidence="10">The sequence shown here is derived from an EMBL/GenBank/DDBJ whole genome shotgun (WGS) entry which is preliminary data.</text>
</comment>
<evidence type="ECO:0000256" key="4">
    <source>
        <dbReference type="ARBA" id="ARBA00023125"/>
    </source>
</evidence>
<keyword evidence="5" id="KW-0804">Transcription</keyword>
<evidence type="ECO:0008006" key="12">
    <source>
        <dbReference type="Google" id="ProtNLM"/>
    </source>
</evidence>
<dbReference type="PANTHER" id="PTHR10445">
    <property type="entry name" value="GENERAL TRANSCRIPTION FACTOR IIF SUBUNIT 2"/>
    <property type="match status" value="1"/>
</dbReference>
<dbReference type="InterPro" id="IPR003196">
    <property type="entry name" value="TFIIF_beta"/>
</dbReference>
<feature type="domain" description="TFIIF beta subunit HTH" evidence="8">
    <location>
        <begin position="252"/>
        <end position="315"/>
    </location>
</feature>
<evidence type="ECO:0000259" key="9">
    <source>
        <dbReference type="Pfam" id="PF17683"/>
    </source>
</evidence>
<evidence type="ECO:0000256" key="2">
    <source>
        <dbReference type="ARBA" id="ARBA00009543"/>
    </source>
</evidence>
<gene>
    <name evidence="10" type="ORF">N7G274_009633</name>
</gene>
<evidence type="ECO:0000313" key="10">
    <source>
        <dbReference type="EMBL" id="KAL2037688.1"/>
    </source>
</evidence>
<dbReference type="PANTHER" id="PTHR10445:SF0">
    <property type="entry name" value="GENERAL TRANSCRIPTION FACTOR IIF SUBUNIT 2"/>
    <property type="match status" value="1"/>
</dbReference>
<dbReference type="InterPro" id="IPR040450">
    <property type="entry name" value="TFIIF_beta_HTH"/>
</dbReference>
<evidence type="ECO:0000256" key="3">
    <source>
        <dbReference type="ARBA" id="ARBA00023015"/>
    </source>
</evidence>
<evidence type="ECO:0000313" key="11">
    <source>
        <dbReference type="Proteomes" id="UP001590950"/>
    </source>
</evidence>
<protein>
    <recommendedName>
        <fullName evidence="12">Transcription initiation factor IIF subunit beta</fullName>
    </recommendedName>
</protein>
<dbReference type="Pfam" id="PF02270">
    <property type="entry name" value="TFIIF_beta"/>
    <property type="match status" value="1"/>
</dbReference>
<keyword evidence="6" id="KW-0539">Nucleus</keyword>
<evidence type="ECO:0000259" key="8">
    <source>
        <dbReference type="Pfam" id="PF02270"/>
    </source>
</evidence>
<keyword evidence="4" id="KW-0238">DNA-binding</keyword>
<dbReference type="Gene3D" id="1.10.10.10">
    <property type="entry name" value="Winged helix-like DNA-binding domain superfamily/Winged helix DNA-binding domain"/>
    <property type="match status" value="1"/>
</dbReference>
<evidence type="ECO:0000256" key="7">
    <source>
        <dbReference type="SAM" id="MobiDB-lite"/>
    </source>
</evidence>
<dbReference type="Proteomes" id="UP001590950">
    <property type="component" value="Unassembled WGS sequence"/>
</dbReference>
<name>A0ABR4A302_9LECA</name>
<dbReference type="InterPro" id="IPR011039">
    <property type="entry name" value="TFIIF_interaction"/>
</dbReference>
<dbReference type="CDD" id="cd07980">
    <property type="entry name" value="TFIIF_beta"/>
    <property type="match status" value="1"/>
</dbReference>
<dbReference type="Pfam" id="PF17683">
    <property type="entry name" value="TFIIF_beta_N"/>
    <property type="match status" value="1"/>
</dbReference>
<sequence length="361" mass="40909">MNSIKSDPGQLQDPRIKPDPESAGVSPAAHTDEDIYEDAGDLEFRDSQQPPFFLTRVPKFLWESWSKLDDTQEIRIGTVRVEGGLSDIKRMSLMLSHDLAPNREIPKEYNMQITESDTVNTFIFSEKDLPGYRKYSHDRAPPRFKDRRRIEKPRNPQGNFRRAIPKQTNLAGQVKTEINCLPVENQEHQQYMENVMFKALDSKPKLKISDNALAASGGNLLNPGVLGAAGNIGGFTLNAKPNKMKKQENKATRMPQDLLLDALFEAFKEYQYWGLKELKSRLVQPESYLKETLDKIAVLIKGGPYNLTYRLKPEATEDRYLDFNNVKAEVAPEVASPGLGYDGAMDDDDDDNIKMEDVVID</sequence>
<reference evidence="10 11" key="1">
    <citation type="submission" date="2024-09" db="EMBL/GenBank/DDBJ databases">
        <title>Rethinking Asexuality: The Enigmatic Case of Functional Sexual Genes in Lepraria (Stereocaulaceae).</title>
        <authorList>
            <person name="Doellman M."/>
            <person name="Sun Y."/>
            <person name="Barcenas-Pena A."/>
            <person name="Lumbsch H.T."/>
            <person name="Grewe F."/>
        </authorList>
    </citation>
    <scope>NUCLEOTIDE SEQUENCE [LARGE SCALE GENOMIC DNA]</scope>
    <source>
        <strain evidence="10 11">Mercado 3170</strain>
    </source>
</reference>
<evidence type="ECO:0000256" key="6">
    <source>
        <dbReference type="ARBA" id="ARBA00023242"/>
    </source>
</evidence>
<dbReference type="InterPro" id="IPR040504">
    <property type="entry name" value="TFIIF_beta_N"/>
</dbReference>
<keyword evidence="11" id="KW-1185">Reference proteome</keyword>
<dbReference type="SUPFAM" id="SSF50916">
    <property type="entry name" value="Rap30/74 interaction domains"/>
    <property type="match status" value="1"/>
</dbReference>
<evidence type="ECO:0000256" key="1">
    <source>
        <dbReference type="ARBA" id="ARBA00004123"/>
    </source>
</evidence>
<keyword evidence="3" id="KW-0805">Transcription regulation</keyword>
<comment type="similarity">
    <text evidence="2">Belongs to the TFIIF beta subunit family.</text>
</comment>
<dbReference type="InterPro" id="IPR036388">
    <property type="entry name" value="WH-like_DNA-bd_sf"/>
</dbReference>
<dbReference type="SUPFAM" id="SSF46785">
    <property type="entry name" value="Winged helix' DNA-binding domain"/>
    <property type="match status" value="1"/>
</dbReference>
<accession>A0ABR4A302</accession>
<proteinExistence type="inferred from homology"/>
<evidence type="ECO:0000256" key="5">
    <source>
        <dbReference type="ARBA" id="ARBA00023163"/>
    </source>
</evidence>
<dbReference type="InterPro" id="IPR036390">
    <property type="entry name" value="WH_DNA-bd_sf"/>
</dbReference>
<organism evidence="10 11">
    <name type="scientific">Stereocaulon virgatum</name>
    <dbReference type="NCBI Taxonomy" id="373712"/>
    <lineage>
        <taxon>Eukaryota</taxon>
        <taxon>Fungi</taxon>
        <taxon>Dikarya</taxon>
        <taxon>Ascomycota</taxon>
        <taxon>Pezizomycotina</taxon>
        <taxon>Lecanoromycetes</taxon>
        <taxon>OSLEUM clade</taxon>
        <taxon>Lecanoromycetidae</taxon>
        <taxon>Lecanorales</taxon>
        <taxon>Lecanorineae</taxon>
        <taxon>Stereocaulaceae</taxon>
        <taxon>Stereocaulon</taxon>
    </lineage>
</organism>
<dbReference type="EMBL" id="JBEFKJ010000038">
    <property type="protein sequence ID" value="KAL2037688.1"/>
    <property type="molecule type" value="Genomic_DNA"/>
</dbReference>